<dbReference type="CDD" id="cd16482">
    <property type="entry name" value="RING-H2_UBR1-like"/>
    <property type="match status" value="1"/>
</dbReference>
<feature type="domain" description="UBR-type" evidence="12">
    <location>
        <begin position="127"/>
        <end position="199"/>
    </location>
</feature>
<dbReference type="CDD" id="cd19673">
    <property type="entry name" value="UBR-box_UBR3"/>
    <property type="match status" value="1"/>
</dbReference>
<dbReference type="GO" id="GO:0000151">
    <property type="term" value="C:ubiquitin ligase complex"/>
    <property type="evidence" value="ECO:0007669"/>
    <property type="project" value="TreeGrafter"/>
</dbReference>
<comment type="catalytic activity">
    <reaction evidence="1 10">
        <text>S-ubiquitinyl-[E2 ubiquitin-conjugating enzyme]-L-cysteine + [acceptor protein]-L-lysine = [E2 ubiquitin-conjugating enzyme]-L-cysteine + N(6)-ubiquitinyl-[acceptor protein]-L-lysine.</text>
        <dbReference type="EC" id="2.3.2.27"/>
    </reaction>
</comment>
<organism evidence="13 14">
    <name type="scientific">Hesseltinella vesiculosa</name>
    <dbReference type="NCBI Taxonomy" id="101127"/>
    <lineage>
        <taxon>Eukaryota</taxon>
        <taxon>Fungi</taxon>
        <taxon>Fungi incertae sedis</taxon>
        <taxon>Mucoromycota</taxon>
        <taxon>Mucoromycotina</taxon>
        <taxon>Mucoromycetes</taxon>
        <taxon>Mucorales</taxon>
        <taxon>Cunninghamellaceae</taxon>
        <taxon>Hesseltinella</taxon>
    </lineage>
</organism>
<dbReference type="GO" id="GO:0016567">
    <property type="term" value="P:protein ubiquitination"/>
    <property type="evidence" value="ECO:0007669"/>
    <property type="project" value="UniProtKB-UniRule"/>
</dbReference>
<dbReference type="Gene3D" id="1.10.10.2670">
    <property type="entry name" value="E3 ubiquitin-protein ligase"/>
    <property type="match status" value="1"/>
</dbReference>
<dbReference type="Pfam" id="PF22960">
    <property type="entry name" value="WHD_UBR1"/>
    <property type="match status" value="1"/>
</dbReference>
<evidence type="ECO:0000256" key="11">
    <source>
        <dbReference type="SAM" id="MobiDB-lite"/>
    </source>
</evidence>
<dbReference type="Pfam" id="PF18995">
    <property type="entry name" value="PRT6_C"/>
    <property type="match status" value="1"/>
</dbReference>
<evidence type="ECO:0000256" key="8">
    <source>
        <dbReference type="ARBA" id="ARBA00046341"/>
    </source>
</evidence>
<proteinExistence type="inferred from homology"/>
<dbReference type="Gene3D" id="3.30.1390.10">
    <property type="match status" value="1"/>
</dbReference>
<dbReference type="InterPro" id="IPR042065">
    <property type="entry name" value="E3_ELL-like"/>
</dbReference>
<comment type="caution">
    <text evidence="13">The sequence shown here is derived from an EMBL/GenBank/DDBJ whole genome shotgun (WGS) entry which is preliminary data.</text>
</comment>
<dbReference type="GO" id="GO:0061630">
    <property type="term" value="F:ubiquitin protein ligase activity"/>
    <property type="evidence" value="ECO:0007669"/>
    <property type="project" value="UniProtKB-UniRule"/>
</dbReference>
<feature type="compositionally biased region" description="Polar residues" evidence="11">
    <location>
        <begin position="1745"/>
        <end position="1757"/>
    </location>
</feature>
<keyword evidence="4 10" id="KW-0479">Metal-binding</keyword>
<evidence type="ECO:0000256" key="2">
    <source>
        <dbReference type="ARBA" id="ARBA00004906"/>
    </source>
</evidence>
<keyword evidence="5 10" id="KW-0863">Zinc-finger</keyword>
<dbReference type="InterPro" id="IPR055194">
    <property type="entry name" value="UBR1-like_WH"/>
</dbReference>
<dbReference type="FunFam" id="2.10.110.30:FF:000001">
    <property type="entry name" value="E3 ubiquitin-protein ligase UBR2 isoform 1"/>
    <property type="match status" value="1"/>
</dbReference>
<dbReference type="Proteomes" id="UP000242146">
    <property type="component" value="Unassembled WGS sequence"/>
</dbReference>
<dbReference type="PANTHER" id="PTHR21497:SF24">
    <property type="entry name" value="E3 UBIQUITIN-PROTEIN LIGASE UBR1"/>
    <property type="match status" value="1"/>
</dbReference>
<dbReference type="Pfam" id="PF02207">
    <property type="entry name" value="zf-UBR"/>
    <property type="match status" value="1"/>
</dbReference>
<evidence type="ECO:0000256" key="7">
    <source>
        <dbReference type="ARBA" id="ARBA00022833"/>
    </source>
</evidence>
<dbReference type="GO" id="GO:0008270">
    <property type="term" value="F:zinc ion binding"/>
    <property type="evidence" value="ECO:0007669"/>
    <property type="project" value="UniProtKB-UniRule"/>
</dbReference>
<evidence type="ECO:0000259" key="12">
    <source>
        <dbReference type="PROSITE" id="PS51157"/>
    </source>
</evidence>
<dbReference type="InterPro" id="IPR003769">
    <property type="entry name" value="ClpS_core"/>
</dbReference>
<evidence type="ECO:0000256" key="10">
    <source>
        <dbReference type="RuleBase" id="RU366018"/>
    </source>
</evidence>
<dbReference type="STRING" id="101127.A0A1X2GWP5"/>
<keyword evidence="7 10" id="KW-0862">Zinc</keyword>
<dbReference type="SUPFAM" id="SSF54736">
    <property type="entry name" value="ClpS-like"/>
    <property type="match status" value="1"/>
</dbReference>
<name>A0A1X2GWP5_9FUNG</name>
<evidence type="ECO:0000256" key="3">
    <source>
        <dbReference type="ARBA" id="ARBA00022679"/>
    </source>
</evidence>
<dbReference type="PROSITE" id="PS51157">
    <property type="entry name" value="ZF_UBR"/>
    <property type="match status" value="1"/>
</dbReference>
<evidence type="ECO:0000313" key="13">
    <source>
        <dbReference type="EMBL" id="ORX62464.1"/>
    </source>
</evidence>
<keyword evidence="6 10" id="KW-0833">Ubl conjugation pathway</keyword>
<feature type="compositionally biased region" description="Acidic residues" evidence="11">
    <location>
        <begin position="490"/>
        <end position="519"/>
    </location>
</feature>
<dbReference type="EC" id="2.3.2.27" evidence="10"/>
<feature type="region of interest" description="Disordered" evidence="11">
    <location>
        <begin position="1732"/>
        <end position="1757"/>
    </location>
</feature>
<dbReference type="InterPro" id="IPR014719">
    <property type="entry name" value="Ribosomal_bL12_C/ClpS-like"/>
</dbReference>
<dbReference type="InterPro" id="IPR036390">
    <property type="entry name" value="WH_DNA-bd_sf"/>
</dbReference>
<evidence type="ECO:0000256" key="4">
    <source>
        <dbReference type="ARBA" id="ARBA00022723"/>
    </source>
</evidence>
<comment type="similarity">
    <text evidence="8 10">Belongs to the E3 ubiquitin-protein ligase UBR1-like family.</text>
</comment>
<dbReference type="InterPro" id="IPR003126">
    <property type="entry name" value="Znf_UBR"/>
</dbReference>
<feature type="zinc finger region" description="UBR-type" evidence="9">
    <location>
        <begin position="127"/>
        <end position="199"/>
    </location>
</feature>
<sequence>MSSSTAATNQPSPASNAVPGTWVSLKSFLTDAPTLYQQKLEPNDEKQILTNCYRALWNNNPEWLQRYFFKEGLSDQQSLAHLLEKYDLFGDIRDDDDQAQVLANNSDNEIVDPTKDEPEYWESQRGKQCGHLFKKGETVYRCRNCGLDDTCVLCSRCFHATDHEGHDVKIWLGQGTGGCCDCGDPEAWKVPLECRIHSLHAKVDDKGRKVVLPTMEPRSSLPQPLLDAMDDTLRVVLDYLLETFATSPEKVSPGTVEEVLRDTQDSHAALNIRPPSPDSHLRRTYACVLWNDERHSFEQVIDIVTRSTGKSKAEAQKDAEAVDTTGRHVVFTSDDIQKVARVAQQINGINLAVTVRSTENTLREDICGVLLVWLKSLISGRLTFFHSVQGGSSILRDAICKILCEDWCLPPNLAALSTRSRRERRPDNDDTNADSPYSGPELDMTDDENINEDEAAAMVFMPPLDFLDDEMEMIDPADIEEIVSDHSVDPDDMNEDDTMDDPTDMDYADEHDADDDDPMDYQSAEDATEWLPSPVLSRDTAHDLATTTEADAPTTPRRRRRSSSSSSTSSSNPMARGVPNPSQLYRIGLQSMFSGPAHPSEVLVSTQTDIFSNPRRSTSLQGSQHRRRSSQNKPCSDIVDLSYDLDAWLATTEKKEQIEIEINQALGIPVPPPSPSFMETNALMKKEFSRKLRLDYLLQFDLRLWKIARTSIKDLLIGTLISNFDYRPALGMRYVRNYPDLVDAFFFKDREPEHSISSLSVQLLTVPTVAWLLVKKYRFYGVVCSILSNFFLTDHVHMMLPDHYRRMQVDCRSRSITRHRYAFTFFDLRYVLNADAVKTEVTKDPLYLRYMVDMLYQFQAMDPLQRQRDTHVEYESNSWVSAFNVTLQIAKICHMFAECYSPSLNGSPMQYADRLETARRLCRSIYRVIHEIAQWAPEKSTELQSTLGDASAANDGAPQVLIRGIQQQIFKTIKTPHAGDIQVIEYDVTREPVSFHHPFHWLLSELLEHVTLLSDDVLADLGWRGGFKHMIQRAGNTSNDLFLSLLEYPLRTIVLLSQINCGVWVRNGYGVRNQARTYRDISVRGNTYDRDIYLLQTGFVASNPDRLLVTMLDRFKLWEWFSGKIDQHPSDYEPSQLIYMVEEFLNLLVISATELGYASAMSVQDHIRRYIIQYLGISVMSHSELVKLVPEHLHEHEAFEATLLQLATYKPPDGLNDYGTYELKDQYYDELDPFFWHFTRNHREEAFDALRKHRPQLAKTDPSWSWLTSSSASMDPSKKKQVKEELLVMPTLPKIASGPFTRLGEFLHSPILCQIITHALWNMKAHTISPSDTILETVLYLAMLAVQNIQQRSLIKAKGKQRAEESSSASASDDMAYASGTTNFIDHAIHDTYAIKISSNERERVTLLTVLLRCLNDSNLEHIHKRLYYIVDHIERHSNNESKRTIDDWRQAYKEAHVLAQESASNAQSEYERKKAAAKARQAAIMSQFAQAQSQFLSQHGDLYEDAEDDNLSPEERQQDPAAMDYKNLAEGDQAEVQRMCHFPSGTCIVCQEELNRSGSIYGMLGLVQHSHVLRHTPFKQAETLEDICDTAQGKNSATNRMEASRGPKPELHGFPVDANTSGLHVSSCGHLMHAECFENYQASVEHDTRFVAYTPLITRRRFLCPLCKALGNILLPILWKGKPESYPGVVQPHTDYTTVKDQLTTAYGEIRETLLNQDPTEHIPGAYHGTRAAAATSPSTSPANDNVTQENDGQTTAPARPEFAALANMSPTTADALLTALDSLLDSPHRQPHALEALRGIYTQLLNTFKMTAANNSQRMILSLIDLKQSIVQLFDMYAYTIAAIEIAQRGQQQSTRDVTVEHTGLFLDDISAQNQTLLKILAFTMELLPRIMEYGWLTEEKHLLQRVAMGNLYPLLYPEPPSLSPLPGFSDSSIQPLLCDDPFRVMTSTGFSLAPSAVDPHHLMHLMLLAEITKAIVGLMQSLTGSEVLEEERVQSALAQVLSFEQDHVVDDPANPTIMAMQQLAEQVMTYLSVPQAFTQQFLTQIPGANTGLFGEKSGAVVLVALVRTFTLPFLRKCLLLMVAQHGYVPPLPDTDIAMAARASPLDAEYDRLLTVLRLPSFDKLIQLSECELSMVSRWCQHYYMYSMREGESKVPTSAALTTVAPDYARLLRLQLNLPTPFSLVTLPYRMDQLLEESSRRICRNCKTVPEDPALCLFCGTIVCGRRFCCMQDSQGECNLHMRACGGEVGLYMVIKECLILLLHDNGGTIMSAPYLDSHGEADIFLKRGAPQYLNIKRYEQLRQLWLTHSIPAFVRRRMEVSHTYQRWETW</sequence>
<dbReference type="GO" id="GO:0071596">
    <property type="term" value="P:ubiquitin-dependent protein catabolic process via the N-end rule pathway"/>
    <property type="evidence" value="ECO:0007669"/>
    <property type="project" value="UniProtKB-UniRule"/>
</dbReference>
<dbReference type="UniPathway" id="UPA00143"/>
<comment type="function">
    <text evidence="10">Ubiquitin ligase protein which is a component of the N-end rule pathway. Recognizes and binds to proteins bearing specific N-terminal residues that are destabilizing according to the N-end rule, leading to their ubiquitination and subsequent degradation.</text>
</comment>
<dbReference type="InterPro" id="IPR039164">
    <property type="entry name" value="UBR1-like"/>
</dbReference>
<accession>A0A1X2GWP5</accession>
<evidence type="ECO:0000256" key="6">
    <source>
        <dbReference type="ARBA" id="ARBA00022786"/>
    </source>
</evidence>
<evidence type="ECO:0000313" key="14">
    <source>
        <dbReference type="Proteomes" id="UP000242146"/>
    </source>
</evidence>
<dbReference type="OrthoDB" id="26387at2759"/>
<protein>
    <recommendedName>
        <fullName evidence="10">E3 ubiquitin-protein ligase</fullName>
        <ecNumber evidence="10">2.3.2.27</ecNumber>
    </recommendedName>
</protein>
<keyword evidence="3 10" id="KW-0808">Transferase</keyword>
<evidence type="ECO:0000256" key="9">
    <source>
        <dbReference type="PROSITE-ProRule" id="PRU00508"/>
    </source>
</evidence>
<comment type="pathway">
    <text evidence="2 10">Protein modification; protein ubiquitination.</text>
</comment>
<feature type="compositionally biased region" description="Low complexity" evidence="11">
    <location>
        <begin position="1733"/>
        <end position="1744"/>
    </location>
</feature>
<dbReference type="PANTHER" id="PTHR21497">
    <property type="entry name" value="UBIQUITIN LIGASE E3 ALPHA-RELATED"/>
    <property type="match status" value="1"/>
</dbReference>
<evidence type="ECO:0000256" key="1">
    <source>
        <dbReference type="ARBA" id="ARBA00000900"/>
    </source>
</evidence>
<dbReference type="SMART" id="SM00396">
    <property type="entry name" value="ZnF_UBR1"/>
    <property type="match status" value="1"/>
</dbReference>
<dbReference type="Pfam" id="PF02617">
    <property type="entry name" value="ClpS"/>
    <property type="match status" value="1"/>
</dbReference>
<feature type="region of interest" description="Disordered" evidence="11">
    <location>
        <begin position="418"/>
        <end position="446"/>
    </location>
</feature>
<feature type="region of interest" description="Disordered" evidence="11">
    <location>
        <begin position="484"/>
        <end position="581"/>
    </location>
</feature>
<feature type="compositionally biased region" description="Polar residues" evidence="11">
    <location>
        <begin position="607"/>
        <end position="623"/>
    </location>
</feature>
<dbReference type="InterPro" id="IPR044046">
    <property type="entry name" value="E3_ligase_UBR-like_C"/>
</dbReference>
<dbReference type="Gene3D" id="2.10.110.30">
    <property type="match status" value="1"/>
</dbReference>
<gene>
    <name evidence="13" type="ORF">DM01DRAFT_1315943</name>
</gene>
<dbReference type="EMBL" id="MCGT01000002">
    <property type="protein sequence ID" value="ORX62464.1"/>
    <property type="molecule type" value="Genomic_DNA"/>
</dbReference>
<feature type="region of interest" description="Disordered" evidence="11">
    <location>
        <begin position="607"/>
        <end position="634"/>
    </location>
</feature>
<evidence type="ECO:0000256" key="5">
    <source>
        <dbReference type="ARBA" id="ARBA00022771"/>
    </source>
</evidence>
<dbReference type="GO" id="GO:0005737">
    <property type="term" value="C:cytoplasm"/>
    <property type="evidence" value="ECO:0007669"/>
    <property type="project" value="TreeGrafter"/>
</dbReference>
<dbReference type="SUPFAM" id="SSF46785">
    <property type="entry name" value="Winged helix' DNA-binding domain"/>
    <property type="match status" value="1"/>
</dbReference>
<keyword evidence="14" id="KW-1185">Reference proteome</keyword>
<reference evidence="13 14" key="1">
    <citation type="submission" date="2016-07" db="EMBL/GenBank/DDBJ databases">
        <title>Pervasive Adenine N6-methylation of Active Genes in Fungi.</title>
        <authorList>
            <consortium name="DOE Joint Genome Institute"/>
            <person name="Mondo S.J."/>
            <person name="Dannebaum R.O."/>
            <person name="Kuo R.C."/>
            <person name="Labutti K."/>
            <person name="Haridas S."/>
            <person name="Kuo A."/>
            <person name="Salamov A."/>
            <person name="Ahrendt S.R."/>
            <person name="Lipzen A."/>
            <person name="Sullivan W."/>
            <person name="Andreopoulos W.B."/>
            <person name="Clum A."/>
            <person name="Lindquist E."/>
            <person name="Daum C."/>
            <person name="Ramamoorthy G.K."/>
            <person name="Gryganskyi A."/>
            <person name="Culley D."/>
            <person name="Magnuson J.K."/>
            <person name="James T.Y."/>
            <person name="O'Malley M.A."/>
            <person name="Stajich J.E."/>
            <person name="Spatafora J.W."/>
            <person name="Visel A."/>
            <person name="Grigoriev I.V."/>
        </authorList>
    </citation>
    <scope>NUCLEOTIDE SEQUENCE [LARGE SCALE GENOMIC DNA]</scope>
    <source>
        <strain evidence="13 14">NRRL 3301</strain>
    </source>
</reference>